<evidence type="ECO:0000259" key="2">
    <source>
        <dbReference type="PROSITE" id="PS51384"/>
    </source>
</evidence>
<protein>
    <submittedName>
        <fullName evidence="3">2Fe-2S iron-sulfur cluster binding domain-containing protein</fullName>
    </submittedName>
</protein>
<dbReference type="PROSITE" id="PS51085">
    <property type="entry name" value="2FE2S_FER_2"/>
    <property type="match status" value="1"/>
</dbReference>
<dbReference type="PRINTS" id="PR00410">
    <property type="entry name" value="PHEHYDRXLASE"/>
</dbReference>
<organism evidence="3 4">
    <name type="scientific">Bacteriovorax antarcticus</name>
    <dbReference type="NCBI Taxonomy" id="3088717"/>
    <lineage>
        <taxon>Bacteria</taxon>
        <taxon>Pseudomonadati</taxon>
        <taxon>Bdellovibrionota</taxon>
        <taxon>Bacteriovoracia</taxon>
        <taxon>Bacteriovoracales</taxon>
        <taxon>Bacteriovoracaceae</taxon>
        <taxon>Bacteriovorax</taxon>
    </lineage>
</organism>
<reference evidence="3 4" key="1">
    <citation type="submission" date="2023-11" db="EMBL/GenBank/DDBJ databases">
        <title>A Novel Polar Bacteriovorax (B. antarcticus) Isolated from the Biocrust in Antarctica.</title>
        <authorList>
            <person name="Mun W."/>
            <person name="Choi S.Y."/>
            <person name="Mitchell R.J."/>
        </authorList>
    </citation>
    <scope>NUCLEOTIDE SEQUENCE [LARGE SCALE GENOMIC DNA]</scope>
    <source>
        <strain evidence="3 4">PP10</strain>
    </source>
</reference>
<dbReference type="InterPro" id="IPR036010">
    <property type="entry name" value="2Fe-2S_ferredoxin-like_sf"/>
</dbReference>
<dbReference type="PROSITE" id="PS51384">
    <property type="entry name" value="FAD_FR"/>
    <property type="match status" value="1"/>
</dbReference>
<dbReference type="Proteomes" id="UP001302274">
    <property type="component" value="Unassembled WGS sequence"/>
</dbReference>
<dbReference type="Pfam" id="PF00111">
    <property type="entry name" value="Fer2"/>
    <property type="match status" value="1"/>
</dbReference>
<dbReference type="InterPro" id="IPR012675">
    <property type="entry name" value="Beta-grasp_dom_sf"/>
</dbReference>
<dbReference type="RefSeq" id="WP_323577664.1">
    <property type="nucleotide sequence ID" value="NZ_JAYGJQ010000002.1"/>
</dbReference>
<dbReference type="PRINTS" id="PR00371">
    <property type="entry name" value="FPNCR"/>
</dbReference>
<dbReference type="Pfam" id="PF00970">
    <property type="entry name" value="FAD_binding_6"/>
    <property type="match status" value="1"/>
</dbReference>
<dbReference type="SUPFAM" id="SSF52343">
    <property type="entry name" value="Ferredoxin reductase-like, C-terminal NADP-linked domain"/>
    <property type="match status" value="1"/>
</dbReference>
<dbReference type="InterPro" id="IPR001709">
    <property type="entry name" value="Flavoprot_Pyr_Nucl_cyt_Rdtase"/>
</dbReference>
<name>A0ABU5VX18_9BACT</name>
<feature type="domain" description="2Fe-2S ferredoxin-type" evidence="1">
    <location>
        <begin position="1"/>
        <end position="87"/>
    </location>
</feature>
<gene>
    <name evidence="3" type="ORF">SHI21_15285</name>
</gene>
<sequence>MPLLKYNEHIFEGHESETVLDCLIRNGQIIPNSCRGGVCQSCTLKTTSGADAIAQKGLSAQKKESGLFLSCQQRLTKDFEVTKPAESNNQIVGQILSQDRVSSSVVILAIRLVTPLAYHAGQFLNIIRDDNLSRSYSIASVSNDRIIKFHVRKMHGGVMSSWLYDTDLIGKMIKVNGPIGECYLTQEMFNDDLLLLGVGTGLAPLMGIAIDALARGFKNKIRLYHGGLTIESLYLIEYLKNLENKFEQFSYSPVYLKGEEREGFIKGDLIELLQNSFIDKFNTTVMVCGDPDMVKKIKQTVFMKGVSSKKILSDSFVAAKPKS</sequence>
<dbReference type="InterPro" id="IPR039261">
    <property type="entry name" value="FNR_nucleotide-bd"/>
</dbReference>
<dbReference type="PANTHER" id="PTHR47354">
    <property type="entry name" value="NADH OXIDOREDUCTASE HCR"/>
    <property type="match status" value="1"/>
</dbReference>
<dbReference type="Gene3D" id="2.40.30.10">
    <property type="entry name" value="Translation factors"/>
    <property type="match status" value="1"/>
</dbReference>
<comment type="caution">
    <text evidence="3">The sequence shown here is derived from an EMBL/GenBank/DDBJ whole genome shotgun (WGS) entry which is preliminary data.</text>
</comment>
<feature type="domain" description="FAD-binding FR-type" evidence="2">
    <location>
        <begin position="88"/>
        <end position="185"/>
    </location>
</feature>
<dbReference type="InterPro" id="IPR001433">
    <property type="entry name" value="OxRdtase_FAD/NAD-bd"/>
</dbReference>
<dbReference type="InterPro" id="IPR050415">
    <property type="entry name" value="MRET"/>
</dbReference>
<dbReference type="SUPFAM" id="SSF54292">
    <property type="entry name" value="2Fe-2S ferredoxin-like"/>
    <property type="match status" value="1"/>
</dbReference>
<dbReference type="InterPro" id="IPR001041">
    <property type="entry name" value="2Fe-2S_ferredoxin-type"/>
</dbReference>
<proteinExistence type="predicted"/>
<dbReference type="Gene3D" id="3.10.20.30">
    <property type="match status" value="1"/>
</dbReference>
<evidence type="ECO:0000259" key="1">
    <source>
        <dbReference type="PROSITE" id="PS51085"/>
    </source>
</evidence>
<dbReference type="InterPro" id="IPR017938">
    <property type="entry name" value="Riboflavin_synthase-like_b-brl"/>
</dbReference>
<evidence type="ECO:0000313" key="4">
    <source>
        <dbReference type="Proteomes" id="UP001302274"/>
    </source>
</evidence>
<keyword evidence="4" id="KW-1185">Reference proteome</keyword>
<dbReference type="CDD" id="cd00207">
    <property type="entry name" value="fer2"/>
    <property type="match status" value="1"/>
</dbReference>
<dbReference type="InterPro" id="IPR017927">
    <property type="entry name" value="FAD-bd_FR_type"/>
</dbReference>
<dbReference type="Pfam" id="PF00175">
    <property type="entry name" value="NAD_binding_1"/>
    <property type="match status" value="1"/>
</dbReference>
<dbReference type="Gene3D" id="3.40.50.80">
    <property type="entry name" value="Nucleotide-binding domain of ferredoxin-NADP reductase (FNR) module"/>
    <property type="match status" value="1"/>
</dbReference>
<dbReference type="EMBL" id="JAYGJQ010000002">
    <property type="protein sequence ID" value="MEA9357591.1"/>
    <property type="molecule type" value="Genomic_DNA"/>
</dbReference>
<dbReference type="SUPFAM" id="SSF63380">
    <property type="entry name" value="Riboflavin synthase domain-like"/>
    <property type="match status" value="1"/>
</dbReference>
<accession>A0ABU5VX18</accession>
<dbReference type="PANTHER" id="PTHR47354:SF5">
    <property type="entry name" value="PROTEIN RFBI"/>
    <property type="match status" value="1"/>
</dbReference>
<evidence type="ECO:0000313" key="3">
    <source>
        <dbReference type="EMBL" id="MEA9357591.1"/>
    </source>
</evidence>
<dbReference type="InterPro" id="IPR008333">
    <property type="entry name" value="Cbr1-like_FAD-bd_dom"/>
</dbReference>